<accession>A0A4Y9STF9</accession>
<comment type="caution">
    <text evidence="3">The sequence shown here is derived from an EMBL/GenBank/DDBJ whole genome shotgun (WGS) entry which is preliminary data.</text>
</comment>
<reference evidence="3 4" key="1">
    <citation type="submission" date="2019-03" db="EMBL/GenBank/DDBJ databases">
        <title>Draft genome of Massilia hortus sp. nov., a novel bacterial species of the Oxalobacteraceae family.</title>
        <authorList>
            <person name="Peta V."/>
            <person name="Raths R."/>
            <person name="Bucking H."/>
        </authorList>
    </citation>
    <scope>NUCLEOTIDE SEQUENCE [LARGE SCALE GENOMIC DNA]</scope>
    <source>
        <strain evidence="3 4">ONC3</strain>
    </source>
</reference>
<evidence type="ECO:0000259" key="2">
    <source>
        <dbReference type="Pfam" id="PF18443"/>
    </source>
</evidence>
<evidence type="ECO:0000313" key="4">
    <source>
        <dbReference type="Proteomes" id="UP000297258"/>
    </source>
</evidence>
<dbReference type="EMBL" id="SPUM01000117">
    <property type="protein sequence ID" value="TFW29960.1"/>
    <property type="molecule type" value="Genomic_DNA"/>
</dbReference>
<keyword evidence="4" id="KW-1185">Reference proteome</keyword>
<dbReference type="InterPro" id="IPR040761">
    <property type="entry name" value="Tli4_N"/>
</dbReference>
<proteinExistence type="predicted"/>
<name>A0A4Y9STF9_9BURK</name>
<organism evidence="3 4">
    <name type="scientific">Massilia horti</name>
    <dbReference type="NCBI Taxonomy" id="2562153"/>
    <lineage>
        <taxon>Bacteria</taxon>
        <taxon>Pseudomonadati</taxon>
        <taxon>Pseudomonadota</taxon>
        <taxon>Betaproteobacteria</taxon>
        <taxon>Burkholderiales</taxon>
        <taxon>Oxalobacteraceae</taxon>
        <taxon>Telluria group</taxon>
        <taxon>Massilia</taxon>
    </lineage>
</organism>
<sequence length="553" mass="60247">MKRFLQKKWVRVLIVVVGAAVATWTMGAVWDKYKVLKMTEKMKTVCVGRMLIDLPQEAKIELDHAFIQGFYIDAIEESAEAFAARLAAREAEIRATPDRFGGNDNMESIGEVKTDNGLVGKIFVHGRYVSEGQSSDGFTIEHYRYEGIALEGHVHGSGISIDLMAKKYDPARFDNLTRLIAQLVPNPGNRIPTDPGFCIDLAYFRDPLAAHQRERVTMAAKLPSHPDIALNFDSAAGTKPDPAGLLKRNEAAHARAPAIDNLAFTNVRAAPRTIGGLTGDELVESVLEPNFALIYGFNWEVNGTKDNVFVPHLTLTMATGRSREGPIPSSLSLPAALSLWDKVASSIRIRPTQPLKTSAAQPPSPTIGTLAKAGDTCPCSGWWQCSDGGNGIGVLGGQRRYIKQGERMPQALLLPPQTWWEKLRGLQPSFETATPTSWKLIDKRSRKRGTPDVPLAQAIAAVPTAEGISASAQQALPGTCAVTGSPCPTSGWWRCEEAHALDGTRWFSKGNLLPAATFAVETAARPKLIQRRATWRLMRIAQAPDPYEPDIAG</sequence>
<evidence type="ECO:0000259" key="1">
    <source>
        <dbReference type="Pfam" id="PF18426"/>
    </source>
</evidence>
<dbReference type="AlphaFoldDB" id="A0A4Y9STF9"/>
<dbReference type="OrthoDB" id="8722129at2"/>
<dbReference type="Pfam" id="PF18443">
    <property type="entry name" value="Tli4_N"/>
    <property type="match status" value="1"/>
</dbReference>
<dbReference type="Proteomes" id="UP000297258">
    <property type="component" value="Unassembled WGS sequence"/>
</dbReference>
<dbReference type="Pfam" id="PF18426">
    <property type="entry name" value="Tli4_C"/>
    <property type="match status" value="1"/>
</dbReference>
<feature type="domain" description="Tle cognate immunity protein 4 C-terminal" evidence="1">
    <location>
        <begin position="191"/>
        <end position="352"/>
    </location>
</feature>
<gene>
    <name evidence="3" type="ORF">E4O92_17665</name>
</gene>
<dbReference type="RefSeq" id="WP_135190971.1">
    <property type="nucleotide sequence ID" value="NZ_SPUM01000117.1"/>
</dbReference>
<dbReference type="InterPro" id="IPR041290">
    <property type="entry name" value="Tli4_C"/>
</dbReference>
<feature type="domain" description="Tle cognate immunity protein 4 N-terminal" evidence="2">
    <location>
        <begin position="43"/>
        <end position="130"/>
    </location>
</feature>
<protein>
    <submittedName>
        <fullName evidence="3">Uncharacterized protein</fullName>
    </submittedName>
</protein>
<evidence type="ECO:0000313" key="3">
    <source>
        <dbReference type="EMBL" id="TFW29960.1"/>
    </source>
</evidence>